<sequence length="118" mass="12986">MTSSSRLQSRLHFQAPIDLVRLAANTLGNRDLEIQVLRLFVTQSSAALKRLSQEEDAGVLHDLVHTLKGSARAVGADAVANRCEELEHRPDADGTRDFSALFQAVDEANAYITDLLRD</sequence>
<organism evidence="4 5">
    <name type="scientific">Roseibium aggregatum</name>
    <dbReference type="NCBI Taxonomy" id="187304"/>
    <lineage>
        <taxon>Bacteria</taxon>
        <taxon>Pseudomonadati</taxon>
        <taxon>Pseudomonadota</taxon>
        <taxon>Alphaproteobacteria</taxon>
        <taxon>Hyphomicrobiales</taxon>
        <taxon>Stappiaceae</taxon>
        <taxon>Roseibium</taxon>
    </lineage>
</organism>
<protein>
    <submittedName>
        <fullName evidence="4">Hpt domain-containing protein</fullName>
    </submittedName>
</protein>
<dbReference type="Gene3D" id="1.20.120.160">
    <property type="entry name" value="HPT domain"/>
    <property type="match status" value="1"/>
</dbReference>
<dbReference type="Proteomes" id="UP000598467">
    <property type="component" value="Unassembled WGS sequence"/>
</dbReference>
<proteinExistence type="predicted"/>
<dbReference type="InterPro" id="IPR036641">
    <property type="entry name" value="HPT_dom_sf"/>
</dbReference>
<evidence type="ECO:0000259" key="3">
    <source>
        <dbReference type="PROSITE" id="PS50894"/>
    </source>
</evidence>
<dbReference type="SMART" id="SM00073">
    <property type="entry name" value="HPT"/>
    <property type="match status" value="1"/>
</dbReference>
<name>A0A926P101_9HYPH</name>
<evidence type="ECO:0000256" key="2">
    <source>
        <dbReference type="PROSITE-ProRule" id="PRU00110"/>
    </source>
</evidence>
<gene>
    <name evidence="4" type="ORF">HK439_16375</name>
</gene>
<dbReference type="EMBL" id="JABFCZ010000018">
    <property type="protein sequence ID" value="MBD1547845.1"/>
    <property type="molecule type" value="Genomic_DNA"/>
</dbReference>
<feature type="domain" description="HPt" evidence="3">
    <location>
        <begin position="25"/>
        <end position="118"/>
    </location>
</feature>
<keyword evidence="2" id="KW-0597">Phosphoprotein</keyword>
<dbReference type="AlphaFoldDB" id="A0A926P101"/>
<accession>A0A926P101</accession>
<dbReference type="RefSeq" id="WP_190292606.1">
    <property type="nucleotide sequence ID" value="NZ_JABFCZ010000018.1"/>
</dbReference>
<evidence type="ECO:0000313" key="4">
    <source>
        <dbReference type="EMBL" id="MBD1547845.1"/>
    </source>
</evidence>
<evidence type="ECO:0000313" key="5">
    <source>
        <dbReference type="Proteomes" id="UP000598467"/>
    </source>
</evidence>
<dbReference type="InterPro" id="IPR008207">
    <property type="entry name" value="Sig_transdc_His_kin_Hpt_dom"/>
</dbReference>
<dbReference type="SUPFAM" id="SSF47226">
    <property type="entry name" value="Histidine-containing phosphotransfer domain, HPT domain"/>
    <property type="match status" value="1"/>
</dbReference>
<dbReference type="GO" id="GO:0004672">
    <property type="term" value="F:protein kinase activity"/>
    <property type="evidence" value="ECO:0007669"/>
    <property type="project" value="UniProtKB-ARBA"/>
</dbReference>
<dbReference type="Pfam" id="PF01627">
    <property type="entry name" value="Hpt"/>
    <property type="match status" value="1"/>
</dbReference>
<reference evidence="4" key="1">
    <citation type="submission" date="2020-05" db="EMBL/GenBank/DDBJ databases">
        <title>Identification of trans-AT polyketide cluster in two marine bacteria, producers of a novel glutaramide-containing polyketide sesbanimide D and analogs.</title>
        <authorList>
            <person name="Kacar D."/>
            <person name="Rodriguez P."/>
            <person name="Canedo L."/>
            <person name="Gonzalez E."/>
            <person name="Galan B."/>
            <person name="De La Calle F."/>
            <person name="Garcia J.L."/>
        </authorList>
    </citation>
    <scope>NUCLEOTIDE SEQUENCE</scope>
    <source>
        <strain evidence="4">PHM038</strain>
    </source>
</reference>
<dbReference type="PROSITE" id="PS50894">
    <property type="entry name" value="HPT"/>
    <property type="match status" value="1"/>
</dbReference>
<evidence type="ECO:0000256" key="1">
    <source>
        <dbReference type="ARBA" id="ARBA00023012"/>
    </source>
</evidence>
<keyword evidence="1" id="KW-0902">Two-component regulatory system</keyword>
<dbReference type="CDD" id="cd00088">
    <property type="entry name" value="HPT"/>
    <property type="match status" value="1"/>
</dbReference>
<comment type="caution">
    <text evidence="4">The sequence shown here is derived from an EMBL/GenBank/DDBJ whole genome shotgun (WGS) entry which is preliminary data.</text>
</comment>
<feature type="modified residue" description="Phosphohistidine" evidence="2">
    <location>
        <position position="65"/>
    </location>
</feature>
<dbReference type="GO" id="GO:0000160">
    <property type="term" value="P:phosphorelay signal transduction system"/>
    <property type="evidence" value="ECO:0007669"/>
    <property type="project" value="UniProtKB-KW"/>
</dbReference>